<accession>A0A1I7DVC6</accession>
<comment type="subcellular location">
    <subcellularLocation>
        <location evidence="1">Membrane</location>
        <topology evidence="1">Multi-pass membrane protein</topology>
    </subcellularLocation>
</comment>
<name>A0A1I7DVC6_9HYPH</name>
<keyword evidence="4 7" id="KW-1133">Transmembrane helix</keyword>
<evidence type="ECO:0000256" key="5">
    <source>
        <dbReference type="ARBA" id="ARBA00023136"/>
    </source>
</evidence>
<evidence type="ECO:0000313" key="9">
    <source>
        <dbReference type="Proteomes" id="UP000183371"/>
    </source>
</evidence>
<dbReference type="EMBL" id="FPBD01000011">
    <property type="protein sequence ID" value="SFU15622.1"/>
    <property type="molecule type" value="Genomic_DNA"/>
</dbReference>
<comment type="similarity">
    <text evidence="2">Belongs to the TrbL/VirB6 family.</text>
</comment>
<dbReference type="Proteomes" id="UP000183371">
    <property type="component" value="Unassembled WGS sequence"/>
</dbReference>
<feature type="transmembrane region" description="Helical" evidence="7">
    <location>
        <begin position="143"/>
        <end position="164"/>
    </location>
</feature>
<dbReference type="Pfam" id="PF04610">
    <property type="entry name" value="TrbL"/>
    <property type="match status" value="1"/>
</dbReference>
<evidence type="ECO:0000256" key="4">
    <source>
        <dbReference type="ARBA" id="ARBA00022989"/>
    </source>
</evidence>
<evidence type="ECO:0000256" key="3">
    <source>
        <dbReference type="ARBA" id="ARBA00022692"/>
    </source>
</evidence>
<organism evidence="8 9">
    <name type="scientific">Pseudovibrio denitrificans</name>
    <dbReference type="NCBI Taxonomy" id="258256"/>
    <lineage>
        <taxon>Bacteria</taxon>
        <taxon>Pseudomonadati</taxon>
        <taxon>Pseudomonadota</taxon>
        <taxon>Alphaproteobacteria</taxon>
        <taxon>Hyphomicrobiales</taxon>
        <taxon>Stappiaceae</taxon>
        <taxon>Pseudovibrio</taxon>
    </lineage>
</organism>
<evidence type="ECO:0000256" key="1">
    <source>
        <dbReference type="ARBA" id="ARBA00004141"/>
    </source>
</evidence>
<dbReference type="AlphaFoldDB" id="A0A1I7DVC6"/>
<evidence type="ECO:0000256" key="7">
    <source>
        <dbReference type="SAM" id="Phobius"/>
    </source>
</evidence>
<reference evidence="9" key="1">
    <citation type="submission" date="2016-10" db="EMBL/GenBank/DDBJ databases">
        <authorList>
            <person name="Varghese N."/>
            <person name="Submissions S."/>
        </authorList>
    </citation>
    <scope>NUCLEOTIDE SEQUENCE [LARGE SCALE GENOMIC DNA]</scope>
    <source>
        <strain evidence="9">DSM 17465</strain>
    </source>
</reference>
<proteinExistence type="inferred from homology"/>
<evidence type="ECO:0000256" key="2">
    <source>
        <dbReference type="ARBA" id="ARBA00007802"/>
    </source>
</evidence>
<keyword evidence="9" id="KW-1185">Reference proteome</keyword>
<feature type="transmembrane region" description="Helical" evidence="7">
    <location>
        <begin position="28"/>
        <end position="47"/>
    </location>
</feature>
<feature type="transmembrane region" description="Helical" evidence="7">
    <location>
        <begin position="170"/>
        <end position="192"/>
    </location>
</feature>
<feature type="transmembrane region" description="Helical" evidence="7">
    <location>
        <begin position="245"/>
        <end position="262"/>
    </location>
</feature>
<dbReference type="GO" id="GO:0016020">
    <property type="term" value="C:membrane"/>
    <property type="evidence" value="ECO:0007669"/>
    <property type="project" value="UniProtKB-SubCell"/>
</dbReference>
<gene>
    <name evidence="8" type="ORF">SAMN05444141_11165</name>
</gene>
<dbReference type="InterPro" id="IPR007688">
    <property type="entry name" value="Conjugal_tfr_TrbL/VirB6"/>
</dbReference>
<protein>
    <submittedName>
        <fullName evidence="8">TrbL/VirB6 plasmid conjugal transfer protein</fullName>
    </submittedName>
</protein>
<keyword evidence="3 7" id="KW-0812">Transmembrane</keyword>
<evidence type="ECO:0000313" key="8">
    <source>
        <dbReference type="EMBL" id="SFU15622.1"/>
    </source>
</evidence>
<sequence length="347" mass="36398">MSSGCVSCQVIEAYVKNGGDFVNGFMDIAFEPMLAIFVSLACLWSVFQGFKVVAGAVDIWWVATQFVFLFFGFGVLVALQYGLAGQVYEVTYNVMFGIPASIMGGGGGSSAVVELVSGIETTFMRPINMAKSMMDSAGFFDKIGYVIFTGLIMLPFILMMIVFVTQVAIGLFRIMIICLFAPYIVSLSAFPWGREQIMNGVRTLLGAIITLVAVTLVFSLIVKGVESLVPSGDGIGTDLGNADTWSAYIVVILTAWSGVALIQEAVSLAGTIAQASLNAATSGAMMQGVGSMASSYMKGGGMAFKAGKAAIGVTNDALGDAAHDMSSKYGSGRAPKSQATDALKSEK</sequence>
<feature type="region of interest" description="Disordered" evidence="6">
    <location>
        <begin position="324"/>
        <end position="347"/>
    </location>
</feature>
<keyword evidence="5 7" id="KW-0472">Membrane</keyword>
<evidence type="ECO:0000256" key="6">
    <source>
        <dbReference type="SAM" id="MobiDB-lite"/>
    </source>
</evidence>
<feature type="transmembrane region" description="Helical" evidence="7">
    <location>
        <begin position="204"/>
        <end position="225"/>
    </location>
</feature>
<dbReference type="GO" id="GO:0030255">
    <property type="term" value="P:protein secretion by the type IV secretion system"/>
    <property type="evidence" value="ECO:0007669"/>
    <property type="project" value="InterPro"/>
</dbReference>
<feature type="transmembrane region" description="Helical" evidence="7">
    <location>
        <begin position="102"/>
        <end position="123"/>
    </location>
</feature>
<feature type="transmembrane region" description="Helical" evidence="7">
    <location>
        <begin position="59"/>
        <end position="82"/>
    </location>
</feature>